<protein>
    <submittedName>
        <fullName evidence="1">Uncharacterized protein</fullName>
    </submittedName>
</protein>
<accession>Q23ZC8</accession>
<organism evidence="1 2">
    <name type="scientific">Tetrahymena thermophila (strain SB210)</name>
    <dbReference type="NCBI Taxonomy" id="312017"/>
    <lineage>
        <taxon>Eukaryota</taxon>
        <taxon>Sar</taxon>
        <taxon>Alveolata</taxon>
        <taxon>Ciliophora</taxon>
        <taxon>Intramacronucleata</taxon>
        <taxon>Oligohymenophorea</taxon>
        <taxon>Hymenostomatida</taxon>
        <taxon>Tetrahymenina</taxon>
        <taxon>Tetrahymenidae</taxon>
        <taxon>Tetrahymena</taxon>
    </lineage>
</organism>
<keyword evidence="2" id="KW-1185">Reference proteome</keyword>
<dbReference type="GeneID" id="7831219"/>
<evidence type="ECO:0000313" key="2">
    <source>
        <dbReference type="Proteomes" id="UP000009168"/>
    </source>
</evidence>
<sequence length="140" mass="16791">MVGNNLTKKKQVHLKPNIIYRVQDRNNTPPHRLSSDELNRLLIQLWKTNRLRAFHDNLNIKKRNSLLQQYYRRISHAYSLLSDEERAYAYQMTLKIMSAWLYIKTEYILAYTVSYVRHKLGYRRQLLKNVRDLAANIKAA</sequence>
<gene>
    <name evidence="1" type="ORF">TTHERM_00787350</name>
</gene>
<evidence type="ECO:0000313" key="1">
    <source>
        <dbReference type="EMBL" id="EAS01929.1"/>
    </source>
</evidence>
<dbReference type="RefSeq" id="XP_001022174.1">
    <property type="nucleotide sequence ID" value="XM_001022174.1"/>
</dbReference>
<dbReference type="AlphaFoldDB" id="Q23ZC8"/>
<proteinExistence type="predicted"/>
<dbReference type="Proteomes" id="UP000009168">
    <property type="component" value="Unassembled WGS sequence"/>
</dbReference>
<dbReference type="KEGG" id="tet:TTHERM_00787350"/>
<reference evidence="2" key="1">
    <citation type="journal article" date="2006" name="PLoS Biol.">
        <title>Macronuclear genome sequence of the ciliate Tetrahymena thermophila, a model eukaryote.</title>
        <authorList>
            <person name="Eisen J.A."/>
            <person name="Coyne R.S."/>
            <person name="Wu M."/>
            <person name="Wu D."/>
            <person name="Thiagarajan M."/>
            <person name="Wortman J.R."/>
            <person name="Badger J.H."/>
            <person name="Ren Q."/>
            <person name="Amedeo P."/>
            <person name="Jones K.M."/>
            <person name="Tallon L.J."/>
            <person name="Delcher A.L."/>
            <person name="Salzberg S.L."/>
            <person name="Silva J.C."/>
            <person name="Haas B.J."/>
            <person name="Majoros W.H."/>
            <person name="Farzad M."/>
            <person name="Carlton J.M."/>
            <person name="Smith R.K. Jr."/>
            <person name="Garg J."/>
            <person name="Pearlman R.E."/>
            <person name="Karrer K.M."/>
            <person name="Sun L."/>
            <person name="Manning G."/>
            <person name="Elde N.C."/>
            <person name="Turkewitz A.P."/>
            <person name="Asai D.J."/>
            <person name="Wilkes D.E."/>
            <person name="Wang Y."/>
            <person name="Cai H."/>
            <person name="Collins K."/>
            <person name="Stewart B.A."/>
            <person name="Lee S.R."/>
            <person name="Wilamowska K."/>
            <person name="Weinberg Z."/>
            <person name="Ruzzo W.L."/>
            <person name="Wloga D."/>
            <person name="Gaertig J."/>
            <person name="Frankel J."/>
            <person name="Tsao C.-C."/>
            <person name="Gorovsky M.A."/>
            <person name="Keeling P.J."/>
            <person name="Waller R.F."/>
            <person name="Patron N.J."/>
            <person name="Cherry J.M."/>
            <person name="Stover N.A."/>
            <person name="Krieger C.J."/>
            <person name="del Toro C."/>
            <person name="Ryder H.F."/>
            <person name="Williamson S.C."/>
            <person name="Barbeau R.A."/>
            <person name="Hamilton E.P."/>
            <person name="Orias E."/>
        </authorList>
    </citation>
    <scope>NUCLEOTIDE SEQUENCE [LARGE SCALE GENOMIC DNA]</scope>
    <source>
        <strain evidence="2">SB210</strain>
    </source>
</reference>
<dbReference type="HOGENOM" id="CLU_1839205_0_0_1"/>
<dbReference type="InParanoid" id="Q23ZC8"/>
<dbReference type="EMBL" id="GG662552">
    <property type="protein sequence ID" value="EAS01929.1"/>
    <property type="molecule type" value="Genomic_DNA"/>
</dbReference>
<name>Q23ZC8_TETTS</name>